<feature type="domain" description="Peptidoglycan recognition protein family" evidence="4">
    <location>
        <begin position="71"/>
        <end position="213"/>
    </location>
</feature>
<organism evidence="5 6">
    <name type="scientific">Saccoglossus kowalevskii</name>
    <name type="common">Acorn worm</name>
    <dbReference type="NCBI Taxonomy" id="10224"/>
    <lineage>
        <taxon>Eukaryota</taxon>
        <taxon>Metazoa</taxon>
        <taxon>Hemichordata</taxon>
        <taxon>Enteropneusta</taxon>
        <taxon>Harrimaniidae</taxon>
        <taxon>Saccoglossus</taxon>
    </lineage>
</organism>
<dbReference type="InterPro" id="IPR036505">
    <property type="entry name" value="Amidase/PGRP_sf"/>
</dbReference>
<proteinExistence type="inferred from homology"/>
<evidence type="ECO:0000313" key="6">
    <source>
        <dbReference type="RefSeq" id="XP_006825027.1"/>
    </source>
</evidence>
<dbReference type="SUPFAM" id="SSF55846">
    <property type="entry name" value="N-acetylmuramoyl-L-alanine amidase-like"/>
    <property type="match status" value="1"/>
</dbReference>
<evidence type="ECO:0000313" key="5">
    <source>
        <dbReference type="Proteomes" id="UP000694865"/>
    </source>
</evidence>
<name>A0ABM0MYD6_SACKO</name>
<dbReference type="InterPro" id="IPR002502">
    <property type="entry name" value="Amidase_domain"/>
</dbReference>
<evidence type="ECO:0000256" key="2">
    <source>
        <dbReference type="SAM" id="Phobius"/>
    </source>
</evidence>
<keyword evidence="2" id="KW-0812">Transmembrane</keyword>
<keyword evidence="2" id="KW-0472">Membrane</keyword>
<dbReference type="InterPro" id="IPR015510">
    <property type="entry name" value="PGRP"/>
</dbReference>
<dbReference type="Gene3D" id="3.40.80.10">
    <property type="entry name" value="Peptidoglycan recognition protein-like"/>
    <property type="match status" value="1"/>
</dbReference>
<dbReference type="SMART" id="SM00701">
    <property type="entry name" value="PGRP"/>
    <property type="match status" value="1"/>
</dbReference>
<dbReference type="CDD" id="cd06583">
    <property type="entry name" value="PGRP"/>
    <property type="match status" value="1"/>
</dbReference>
<dbReference type="Pfam" id="PF01510">
    <property type="entry name" value="Amidase_2"/>
    <property type="match status" value="1"/>
</dbReference>
<keyword evidence="5" id="KW-1185">Reference proteome</keyword>
<dbReference type="SMART" id="SM00644">
    <property type="entry name" value="Ami_2"/>
    <property type="match status" value="1"/>
</dbReference>
<keyword evidence="2" id="KW-1133">Transmembrane helix</keyword>
<dbReference type="InterPro" id="IPR006619">
    <property type="entry name" value="PGRP_domain_met/bac"/>
</dbReference>
<feature type="domain" description="N-acetylmuramoyl-L-alanine amidase" evidence="3">
    <location>
        <begin position="83"/>
        <end position="221"/>
    </location>
</feature>
<accession>A0ABM0MYD6</accession>
<dbReference type="PANTHER" id="PTHR11022">
    <property type="entry name" value="PEPTIDOGLYCAN RECOGNITION PROTEIN"/>
    <property type="match status" value="1"/>
</dbReference>
<dbReference type="RefSeq" id="XP_006825027.1">
    <property type="nucleotide sequence ID" value="XM_006824964.1"/>
</dbReference>
<dbReference type="PANTHER" id="PTHR11022:SF41">
    <property type="entry name" value="PEPTIDOGLYCAN-RECOGNITION PROTEIN LC-RELATED"/>
    <property type="match status" value="1"/>
</dbReference>
<reference evidence="6" key="1">
    <citation type="submission" date="2025-08" db="UniProtKB">
        <authorList>
            <consortium name="RefSeq"/>
        </authorList>
    </citation>
    <scope>IDENTIFICATION</scope>
    <source>
        <tissue evidence="6">Testes</tissue>
    </source>
</reference>
<evidence type="ECO:0000259" key="3">
    <source>
        <dbReference type="SMART" id="SM00644"/>
    </source>
</evidence>
<protein>
    <submittedName>
        <fullName evidence="6">Peptidoglycan-recognition protein SC2-like</fullName>
    </submittedName>
</protein>
<evidence type="ECO:0000256" key="1">
    <source>
        <dbReference type="ARBA" id="ARBA00007553"/>
    </source>
</evidence>
<gene>
    <name evidence="6" type="primary">LOC100371848</name>
</gene>
<dbReference type="GeneID" id="100371848"/>
<feature type="transmembrane region" description="Helical" evidence="2">
    <location>
        <begin position="22"/>
        <end position="45"/>
    </location>
</feature>
<evidence type="ECO:0000259" key="4">
    <source>
        <dbReference type="SMART" id="SM00701"/>
    </source>
</evidence>
<sequence length="244" mass="28082">MEDVNNEAIEIKKQKLDHRMQILVTVSVISVLVIMTGVTTVVIVFNVDMEREMGVDDPVQIDDEMTEVPTFKFIDRSEWGARDPVSRTNLDTPVQYVIVHHTAMNRCYTMEECKAQMRAIQNFHMDVRKWNDIGYNFCVGDDGNVYEGRGWDTVGAHATWYNNYSIGICVMGDFTDTLPSDAAMKTVQSLIKYCVENNKVIDDYILYGHRQVRREGTTCPGDTFFDRVKTWPHWVPGQHFPPTK</sequence>
<dbReference type="Proteomes" id="UP000694865">
    <property type="component" value="Unplaced"/>
</dbReference>
<comment type="similarity">
    <text evidence="1">Belongs to the N-acetylmuramoyl-L-alanine amidase 2 family.</text>
</comment>